<comment type="caution">
    <text evidence="1">The sequence shown here is derived from an EMBL/GenBank/DDBJ whole genome shotgun (WGS) entry which is preliminary data.</text>
</comment>
<accession>X0U5N2</accession>
<dbReference type="EMBL" id="BARS01006152">
    <property type="protein sequence ID" value="GAF83815.1"/>
    <property type="molecule type" value="Genomic_DNA"/>
</dbReference>
<gene>
    <name evidence="1" type="ORF">S01H1_12027</name>
</gene>
<organism evidence="1">
    <name type="scientific">marine sediment metagenome</name>
    <dbReference type="NCBI Taxonomy" id="412755"/>
    <lineage>
        <taxon>unclassified sequences</taxon>
        <taxon>metagenomes</taxon>
        <taxon>ecological metagenomes</taxon>
    </lineage>
</organism>
<feature type="non-terminal residue" evidence="1">
    <location>
        <position position="125"/>
    </location>
</feature>
<evidence type="ECO:0000313" key="1">
    <source>
        <dbReference type="EMBL" id="GAF83815.1"/>
    </source>
</evidence>
<proteinExistence type="predicted"/>
<reference evidence="1" key="1">
    <citation type="journal article" date="2014" name="Front. Microbiol.">
        <title>High frequency of phylogenetically diverse reductive dehalogenase-homologous genes in deep subseafloor sedimentary metagenomes.</title>
        <authorList>
            <person name="Kawai M."/>
            <person name="Futagami T."/>
            <person name="Toyoda A."/>
            <person name="Takaki Y."/>
            <person name="Nishi S."/>
            <person name="Hori S."/>
            <person name="Arai W."/>
            <person name="Tsubouchi T."/>
            <person name="Morono Y."/>
            <person name="Uchiyama I."/>
            <person name="Ito T."/>
            <person name="Fujiyama A."/>
            <person name="Inagaki F."/>
            <person name="Takami H."/>
        </authorList>
    </citation>
    <scope>NUCLEOTIDE SEQUENCE</scope>
    <source>
        <strain evidence="1">Expedition CK06-06</strain>
    </source>
</reference>
<dbReference type="AlphaFoldDB" id="X0U5N2"/>
<name>X0U5N2_9ZZZZ</name>
<sequence>MQTILKGSFTPDPPIKKIEVVTLSNAKALLKKGYRVIDCKLILRPLSDLTKEIEAYGKAITPLHELNKMRGVSTQPEHYTFYIEGENGFLGIETTTVYGCKWGDNSDFHYEKETSSFYDTTDDQN</sequence>
<protein>
    <submittedName>
        <fullName evidence="1">Uncharacterized protein</fullName>
    </submittedName>
</protein>